<dbReference type="RefSeq" id="WP_008615538.1">
    <property type="nucleotide sequence ID" value="NZ_ARYN01000019.1"/>
</dbReference>
<dbReference type="PROSITE" id="PS51898">
    <property type="entry name" value="TYR_RECOMBINASE"/>
    <property type="match status" value="1"/>
</dbReference>
<evidence type="ECO:0000259" key="4">
    <source>
        <dbReference type="PROSITE" id="PS51898"/>
    </source>
</evidence>
<dbReference type="InterPro" id="IPR010998">
    <property type="entry name" value="Integrase_recombinase_N"/>
</dbReference>
<sequence length="414" mass="48345">MRTSQTFSISFFIRKKKKQPALALLYARITVNGKSLEISLKRTIPVDKWNQSASKLTGNTSESRQINKKIDETKAQLYKTYDSLLKEGLLVTTQTVKARYLGSDQQHYTLTYLINYHKEKMDKVLKYGTMKNYTTTENYLKDYLKAQHHTSDVYLKQIDYQFTLGFESYLRVLPGLQNNGVMKHMERFKKLMRLAEHLDWIEKNPTKRFKLRFDQVDMVYLNKTELEKIKNEEFEKPVLTINRDIFVFACYTGLAYADAKALNKNNLQIGVDGNKWIYTRRSKTNTAVRVPLLAEAERILKRYKTHPKIDGTEKLLPVYSNQKTNQYLKEIAKEVKIKKQLSFHTARHTFATTITLANGVPIETVSKLLGHTKLSTTQIYARVIDSKISNDIDNLREKLNDEKTEMVTDRTFYL</sequence>
<dbReference type="Gene3D" id="1.10.443.10">
    <property type="entry name" value="Intergrase catalytic core"/>
    <property type="match status" value="1"/>
</dbReference>
<keyword evidence="2" id="KW-0238">DNA-binding</keyword>
<dbReference type="AlphaFoldDB" id="A0A1Y1SZ23"/>
<organism evidence="5 6">
    <name type="scientific">Zunongwangia atlantica 22II14-10F7</name>
    <dbReference type="NCBI Taxonomy" id="1185767"/>
    <lineage>
        <taxon>Bacteria</taxon>
        <taxon>Pseudomonadati</taxon>
        <taxon>Bacteroidota</taxon>
        <taxon>Flavobacteriia</taxon>
        <taxon>Flavobacteriales</taxon>
        <taxon>Flavobacteriaceae</taxon>
        <taxon>Zunongwangia</taxon>
    </lineage>
</organism>
<dbReference type="PANTHER" id="PTHR30349:SF64">
    <property type="entry name" value="PROPHAGE INTEGRASE INTD-RELATED"/>
    <property type="match status" value="1"/>
</dbReference>
<dbReference type="Pfam" id="PF13102">
    <property type="entry name" value="Phage_int_SAM_5"/>
    <property type="match status" value="1"/>
</dbReference>
<dbReference type="InterPro" id="IPR013762">
    <property type="entry name" value="Integrase-like_cat_sf"/>
</dbReference>
<dbReference type="Pfam" id="PF17293">
    <property type="entry name" value="Arm-DNA-bind_5"/>
    <property type="match status" value="1"/>
</dbReference>
<dbReference type="InterPro" id="IPR011010">
    <property type="entry name" value="DNA_brk_join_enz"/>
</dbReference>
<dbReference type="CDD" id="cd01185">
    <property type="entry name" value="INTN1_C_like"/>
    <property type="match status" value="1"/>
</dbReference>
<evidence type="ECO:0000313" key="6">
    <source>
        <dbReference type="Proteomes" id="UP000192746"/>
    </source>
</evidence>
<evidence type="ECO:0000256" key="2">
    <source>
        <dbReference type="ARBA" id="ARBA00023125"/>
    </source>
</evidence>
<dbReference type="GO" id="GO:0003677">
    <property type="term" value="F:DNA binding"/>
    <property type="evidence" value="ECO:0007669"/>
    <property type="project" value="UniProtKB-KW"/>
</dbReference>
<dbReference type="InterPro" id="IPR002104">
    <property type="entry name" value="Integrase_catalytic"/>
</dbReference>
<evidence type="ECO:0000256" key="1">
    <source>
        <dbReference type="ARBA" id="ARBA00008857"/>
    </source>
</evidence>
<reference evidence="5 6" key="1">
    <citation type="submission" date="2013-04" db="EMBL/GenBank/DDBJ databases">
        <title>Zunongwangia sp. 22II14-10F7 Genome Sequencing.</title>
        <authorList>
            <person name="Lai Q."/>
            <person name="Shao Z."/>
        </authorList>
    </citation>
    <scope>NUCLEOTIDE SEQUENCE [LARGE SCALE GENOMIC DNA]</scope>
    <source>
        <strain evidence="5 6">22II14-10F7</strain>
    </source>
</reference>
<keyword evidence="6" id="KW-1185">Reference proteome</keyword>
<dbReference type="InterPro" id="IPR025269">
    <property type="entry name" value="SAM-like_dom"/>
</dbReference>
<dbReference type="Gene3D" id="1.10.150.130">
    <property type="match status" value="1"/>
</dbReference>
<dbReference type="EMBL" id="ARYN01000019">
    <property type="protein sequence ID" value="ORL44026.1"/>
    <property type="molecule type" value="Genomic_DNA"/>
</dbReference>
<dbReference type="InterPro" id="IPR050090">
    <property type="entry name" value="Tyrosine_recombinase_XerCD"/>
</dbReference>
<keyword evidence="3" id="KW-0233">DNA recombination</keyword>
<dbReference type="InterPro" id="IPR035386">
    <property type="entry name" value="Arm-DNA-bind_5"/>
</dbReference>
<dbReference type="OrthoDB" id="1068680at2"/>
<protein>
    <submittedName>
        <fullName evidence="5">Transposase</fullName>
    </submittedName>
</protein>
<dbReference type="STRING" id="1185767.IIF7_17582"/>
<dbReference type="PANTHER" id="PTHR30349">
    <property type="entry name" value="PHAGE INTEGRASE-RELATED"/>
    <property type="match status" value="1"/>
</dbReference>
<gene>
    <name evidence="5" type="ORF">IIF7_17582</name>
</gene>
<dbReference type="Pfam" id="PF00589">
    <property type="entry name" value="Phage_integrase"/>
    <property type="match status" value="1"/>
</dbReference>
<comment type="similarity">
    <text evidence="1">Belongs to the 'phage' integrase family.</text>
</comment>
<accession>A0A1Y1SZ23</accession>
<evidence type="ECO:0000313" key="5">
    <source>
        <dbReference type="EMBL" id="ORL44026.1"/>
    </source>
</evidence>
<proteinExistence type="inferred from homology"/>
<evidence type="ECO:0000256" key="3">
    <source>
        <dbReference type="ARBA" id="ARBA00023172"/>
    </source>
</evidence>
<comment type="caution">
    <text evidence="5">The sequence shown here is derived from an EMBL/GenBank/DDBJ whole genome shotgun (WGS) entry which is preliminary data.</text>
</comment>
<feature type="domain" description="Tyr recombinase" evidence="4">
    <location>
        <begin position="216"/>
        <end position="393"/>
    </location>
</feature>
<dbReference type="SUPFAM" id="SSF56349">
    <property type="entry name" value="DNA breaking-rejoining enzymes"/>
    <property type="match status" value="1"/>
</dbReference>
<dbReference type="Proteomes" id="UP000192746">
    <property type="component" value="Unassembled WGS sequence"/>
</dbReference>
<name>A0A1Y1SZ23_9FLAO</name>
<dbReference type="GO" id="GO:0006310">
    <property type="term" value="P:DNA recombination"/>
    <property type="evidence" value="ECO:0007669"/>
    <property type="project" value="UniProtKB-KW"/>
</dbReference>
<dbReference type="GO" id="GO:0015074">
    <property type="term" value="P:DNA integration"/>
    <property type="evidence" value="ECO:0007669"/>
    <property type="project" value="InterPro"/>
</dbReference>